<evidence type="ECO:0000256" key="1">
    <source>
        <dbReference type="ARBA" id="ARBA00009403"/>
    </source>
</evidence>
<organism evidence="7">
    <name type="scientific">Micrurus lemniscatus lemniscatus</name>
    <dbReference type="NCBI Taxonomy" id="129467"/>
    <lineage>
        <taxon>Eukaryota</taxon>
        <taxon>Metazoa</taxon>
        <taxon>Chordata</taxon>
        <taxon>Craniata</taxon>
        <taxon>Vertebrata</taxon>
        <taxon>Euteleostomi</taxon>
        <taxon>Lepidosauria</taxon>
        <taxon>Squamata</taxon>
        <taxon>Bifurcata</taxon>
        <taxon>Unidentata</taxon>
        <taxon>Episquamata</taxon>
        <taxon>Toxicofera</taxon>
        <taxon>Serpentes</taxon>
        <taxon>Colubroidea</taxon>
        <taxon>Elapidae</taxon>
        <taxon>Elapinae</taxon>
        <taxon>Micrurus</taxon>
    </lineage>
</organism>
<keyword evidence="4" id="KW-1015">Disulfide bond</keyword>
<evidence type="ECO:0000256" key="5">
    <source>
        <dbReference type="SAM" id="SignalP"/>
    </source>
</evidence>
<dbReference type="PANTHER" id="PTHR47141:SF1">
    <property type="entry name" value="CYSTATIN-F"/>
    <property type="match status" value="1"/>
</dbReference>
<dbReference type="AlphaFoldDB" id="A0A2D4IJA9"/>
<evidence type="ECO:0000259" key="6">
    <source>
        <dbReference type="SMART" id="SM00043"/>
    </source>
</evidence>
<feature type="signal peptide" evidence="5">
    <location>
        <begin position="1"/>
        <end position="25"/>
    </location>
</feature>
<dbReference type="FunFam" id="3.10.450.10:FF:000004">
    <property type="entry name" value="Cystatin C"/>
    <property type="match status" value="1"/>
</dbReference>
<keyword evidence="3" id="KW-0789">Thiol protease inhibitor</keyword>
<dbReference type="CDD" id="cd00042">
    <property type="entry name" value="CY"/>
    <property type="match status" value="1"/>
</dbReference>
<keyword evidence="2" id="KW-0646">Protease inhibitor</keyword>
<dbReference type="Gene3D" id="3.10.450.10">
    <property type="match status" value="1"/>
</dbReference>
<reference evidence="7" key="2">
    <citation type="submission" date="2017-11" db="EMBL/GenBank/DDBJ databases">
        <title>Coralsnake Venomics: Analyses of Venom Gland Transcriptomes and Proteomes of Six Brazilian Taxa.</title>
        <authorList>
            <person name="Aird S.D."/>
            <person name="Jorge da Silva N."/>
            <person name="Qiu L."/>
            <person name="Villar-Briones A."/>
            <person name="Aparecida-Saddi V."/>
            <person name="Campos-Telles M.P."/>
            <person name="Grau M."/>
            <person name="Mikheyev A.S."/>
        </authorList>
    </citation>
    <scope>NUCLEOTIDE SEQUENCE</scope>
    <source>
        <tissue evidence="7">Venom_gland</tissue>
    </source>
</reference>
<dbReference type="EMBL" id="IACK01101858">
    <property type="protein sequence ID" value="LAA84332.1"/>
    <property type="molecule type" value="Transcribed_RNA"/>
</dbReference>
<dbReference type="GO" id="GO:0005783">
    <property type="term" value="C:endoplasmic reticulum"/>
    <property type="evidence" value="ECO:0007669"/>
    <property type="project" value="TreeGrafter"/>
</dbReference>
<sequence length="147" mass="16948">MFFGWRETSLLCFLLLYGVPNPSTGAPGQFPNSLIRPGAPFPVKTSDPNVQRAARLGVYRYNNRSNDIFLFKESRINNATEQIVEGVIYRLNVDIRRTECRKGIPHPNLDRCAFQKEKMLNKKLTCDFEVWFTPGEQNVHIPVMLCR</sequence>
<dbReference type="EMBL" id="IACK01101856">
    <property type="protein sequence ID" value="LAA84330.1"/>
    <property type="molecule type" value="Transcribed_RNA"/>
</dbReference>
<protein>
    <recommendedName>
        <fullName evidence="6">Cystatin domain-containing protein</fullName>
    </recommendedName>
</protein>
<proteinExistence type="inferred from homology"/>
<dbReference type="GO" id="GO:0005764">
    <property type="term" value="C:lysosome"/>
    <property type="evidence" value="ECO:0007669"/>
    <property type="project" value="TreeGrafter"/>
</dbReference>
<dbReference type="PANTHER" id="PTHR47141">
    <property type="entry name" value="CYSTATIN-F"/>
    <property type="match status" value="1"/>
</dbReference>
<keyword evidence="5" id="KW-0732">Signal</keyword>
<dbReference type="GO" id="GO:1903979">
    <property type="term" value="P:negative regulation of microglial cell activation"/>
    <property type="evidence" value="ECO:0007669"/>
    <property type="project" value="TreeGrafter"/>
</dbReference>
<dbReference type="InterPro" id="IPR042886">
    <property type="entry name" value="Cystatin-F"/>
</dbReference>
<evidence type="ECO:0000313" key="7">
    <source>
        <dbReference type="EMBL" id="LAA84330.1"/>
    </source>
</evidence>
<dbReference type="GO" id="GO:0006955">
    <property type="term" value="P:immune response"/>
    <property type="evidence" value="ECO:0007669"/>
    <property type="project" value="InterPro"/>
</dbReference>
<name>A0A2D4IJA9_MICLE</name>
<dbReference type="SUPFAM" id="SSF54403">
    <property type="entry name" value="Cystatin/monellin"/>
    <property type="match status" value="1"/>
</dbReference>
<dbReference type="InterPro" id="IPR000010">
    <property type="entry name" value="Cystatin_dom"/>
</dbReference>
<reference evidence="7" key="1">
    <citation type="submission" date="2017-07" db="EMBL/GenBank/DDBJ databases">
        <authorList>
            <person name="Mikheyev A."/>
            <person name="Grau M."/>
        </authorList>
    </citation>
    <scope>NUCLEOTIDE SEQUENCE</scope>
    <source>
        <tissue evidence="7">Venom_gland</tissue>
    </source>
</reference>
<accession>A0A2D4IJA9</accession>
<evidence type="ECO:0000256" key="4">
    <source>
        <dbReference type="ARBA" id="ARBA00023157"/>
    </source>
</evidence>
<dbReference type="SMART" id="SM00043">
    <property type="entry name" value="CY"/>
    <property type="match status" value="1"/>
</dbReference>
<evidence type="ECO:0000256" key="2">
    <source>
        <dbReference type="ARBA" id="ARBA00022690"/>
    </source>
</evidence>
<dbReference type="InterPro" id="IPR046350">
    <property type="entry name" value="Cystatin_sf"/>
</dbReference>
<dbReference type="GO" id="GO:0031643">
    <property type="term" value="P:positive regulation of myelination"/>
    <property type="evidence" value="ECO:0007669"/>
    <property type="project" value="TreeGrafter"/>
</dbReference>
<feature type="domain" description="Cystatin" evidence="6">
    <location>
        <begin position="35"/>
        <end position="147"/>
    </location>
</feature>
<evidence type="ECO:0000256" key="3">
    <source>
        <dbReference type="ARBA" id="ARBA00022704"/>
    </source>
</evidence>
<dbReference type="GO" id="GO:0005770">
    <property type="term" value="C:late endosome"/>
    <property type="evidence" value="ECO:0007669"/>
    <property type="project" value="TreeGrafter"/>
</dbReference>
<dbReference type="Pfam" id="PF00031">
    <property type="entry name" value="Cystatin"/>
    <property type="match status" value="1"/>
</dbReference>
<dbReference type="GO" id="GO:0004869">
    <property type="term" value="F:cysteine-type endopeptidase inhibitor activity"/>
    <property type="evidence" value="ECO:0007669"/>
    <property type="project" value="UniProtKB-KW"/>
</dbReference>
<feature type="chain" id="PRO_5015019088" description="Cystatin domain-containing protein" evidence="5">
    <location>
        <begin position="26"/>
        <end position="147"/>
    </location>
</feature>
<dbReference type="GO" id="GO:0005615">
    <property type="term" value="C:extracellular space"/>
    <property type="evidence" value="ECO:0007669"/>
    <property type="project" value="TreeGrafter"/>
</dbReference>
<dbReference type="GO" id="GO:0005794">
    <property type="term" value="C:Golgi apparatus"/>
    <property type="evidence" value="ECO:0007669"/>
    <property type="project" value="TreeGrafter"/>
</dbReference>
<comment type="similarity">
    <text evidence="1">Belongs to the cystatin family.</text>
</comment>